<proteinExistence type="predicted"/>
<dbReference type="EMBL" id="LTAO01000036">
    <property type="protein sequence ID" value="KYG27638.1"/>
    <property type="molecule type" value="Genomic_DNA"/>
</dbReference>
<dbReference type="STRING" id="519424.AZF04_10625"/>
<gene>
    <name evidence="1" type="ORF">AZF04_10625</name>
</gene>
<protein>
    <submittedName>
        <fullName evidence="1">Uncharacterized protein</fullName>
    </submittedName>
</protein>
<accession>A0A162D0V1</accession>
<organism evidence="1 2">
    <name type="scientific">Alkalihalobacillus trypoxylicola</name>
    <dbReference type="NCBI Taxonomy" id="519424"/>
    <lineage>
        <taxon>Bacteria</taxon>
        <taxon>Bacillati</taxon>
        <taxon>Bacillota</taxon>
        <taxon>Bacilli</taxon>
        <taxon>Bacillales</taxon>
        <taxon>Bacillaceae</taxon>
        <taxon>Alkalihalobacillus</taxon>
    </lineage>
</organism>
<evidence type="ECO:0000313" key="1">
    <source>
        <dbReference type="EMBL" id="KYG27638.1"/>
    </source>
</evidence>
<comment type="caution">
    <text evidence="1">The sequence shown here is derived from an EMBL/GenBank/DDBJ whole genome shotgun (WGS) entry which is preliminary data.</text>
</comment>
<name>A0A162D0V1_9BACI</name>
<dbReference type="Proteomes" id="UP000075806">
    <property type="component" value="Unassembled WGS sequence"/>
</dbReference>
<dbReference type="AlphaFoldDB" id="A0A162D0V1"/>
<evidence type="ECO:0000313" key="2">
    <source>
        <dbReference type="Proteomes" id="UP000075806"/>
    </source>
</evidence>
<reference evidence="1" key="1">
    <citation type="submission" date="2016-02" db="EMBL/GenBank/DDBJ databases">
        <title>Genome sequence of Bacillus trypoxylicola KCTC 13244(T).</title>
        <authorList>
            <person name="Jeong H."/>
            <person name="Park S.-H."/>
            <person name="Choi S.-K."/>
        </authorList>
    </citation>
    <scope>NUCLEOTIDE SEQUENCE [LARGE SCALE GENOMIC DNA]</scope>
    <source>
        <strain evidence="1">KCTC 13244</strain>
    </source>
</reference>
<dbReference type="RefSeq" id="WP_061949768.1">
    <property type="nucleotide sequence ID" value="NZ_LTAO01000036.1"/>
</dbReference>
<sequence length="60" mass="7311">MKIKFNNMLILFMLWTLVGCSILEKDQEERTYNFDEKEIHEYLVPVQEYTGEGYRFRDSV</sequence>
<keyword evidence="2" id="KW-1185">Reference proteome</keyword>
<dbReference type="PROSITE" id="PS51257">
    <property type="entry name" value="PROKAR_LIPOPROTEIN"/>
    <property type="match status" value="1"/>
</dbReference>